<proteinExistence type="inferred from homology"/>
<feature type="transmembrane region" description="Helical" evidence="12">
    <location>
        <begin position="176"/>
        <end position="198"/>
    </location>
</feature>
<feature type="transmembrane region" description="Helical" evidence="12">
    <location>
        <begin position="430"/>
        <end position="447"/>
    </location>
</feature>
<comment type="function">
    <text evidence="12">Transport of potassium into the cell. Likely operates as a K(+):H(+) symporter.</text>
</comment>
<dbReference type="AlphaFoldDB" id="A0A7C9MKZ7"/>
<dbReference type="PANTHER" id="PTHR30540:SF79">
    <property type="entry name" value="LOW AFFINITY POTASSIUM TRANSPORT SYSTEM PROTEIN KUP"/>
    <property type="match status" value="1"/>
</dbReference>
<gene>
    <name evidence="15" type="primary">trkD</name>
    <name evidence="12" type="synonym">kup</name>
    <name evidence="15" type="ORF">GTA51_09465</name>
</gene>
<evidence type="ECO:0000256" key="5">
    <source>
        <dbReference type="ARBA" id="ARBA00022538"/>
    </source>
</evidence>
<dbReference type="InterPro" id="IPR003855">
    <property type="entry name" value="K+_transporter"/>
</dbReference>
<dbReference type="Proteomes" id="UP000482487">
    <property type="component" value="Unassembled WGS sequence"/>
</dbReference>
<keyword evidence="11 12" id="KW-0472">Membrane</keyword>
<feature type="transmembrane region" description="Helical" evidence="12">
    <location>
        <begin position="344"/>
        <end position="365"/>
    </location>
</feature>
<keyword evidence="6 12" id="KW-0812">Transmembrane</keyword>
<dbReference type="InterPro" id="IPR053952">
    <property type="entry name" value="K_trans_C"/>
</dbReference>
<feature type="transmembrane region" description="Helical" evidence="12">
    <location>
        <begin position="52"/>
        <end position="76"/>
    </location>
</feature>
<dbReference type="InterPro" id="IPR053951">
    <property type="entry name" value="K_trans_N"/>
</dbReference>
<protein>
    <recommendedName>
        <fullName evidence="12">Probable potassium transport system protein Kup</fullName>
    </recommendedName>
</protein>
<feature type="transmembrane region" description="Helical" evidence="12">
    <location>
        <begin position="107"/>
        <end position="133"/>
    </location>
</feature>
<dbReference type="PANTHER" id="PTHR30540">
    <property type="entry name" value="OSMOTIC STRESS POTASSIUM TRANSPORTER"/>
    <property type="match status" value="1"/>
</dbReference>
<comment type="similarity">
    <text evidence="2 12">Belongs to the HAK/KUP transporter (TC 2.A.72) family.</text>
</comment>
<evidence type="ECO:0000256" key="4">
    <source>
        <dbReference type="ARBA" id="ARBA00022475"/>
    </source>
</evidence>
<feature type="transmembrane region" description="Helical" evidence="12">
    <location>
        <begin position="252"/>
        <end position="275"/>
    </location>
</feature>
<comment type="subcellular location">
    <subcellularLocation>
        <location evidence="12">Cell membrane</location>
        <topology evidence="12">Multi-pass membrane protein</topology>
    </subcellularLocation>
    <subcellularLocation>
        <location evidence="1">Membrane</location>
        <topology evidence="1">Multi-pass membrane protein</topology>
    </subcellularLocation>
</comment>
<dbReference type="HAMAP" id="MF_01522">
    <property type="entry name" value="Kup"/>
    <property type="match status" value="1"/>
</dbReference>
<evidence type="ECO:0000256" key="11">
    <source>
        <dbReference type="ARBA" id="ARBA00023136"/>
    </source>
</evidence>
<dbReference type="OrthoDB" id="9805577at2"/>
<evidence type="ECO:0000256" key="12">
    <source>
        <dbReference type="HAMAP-Rule" id="MF_01522"/>
    </source>
</evidence>
<reference evidence="15 16" key="1">
    <citation type="submission" date="2020-01" db="EMBL/GenBank/DDBJ databases">
        <title>Genome sequence of Desulfovibrio aerotolerans DSM 16695(T).</title>
        <authorList>
            <person name="Karnachuk O."/>
            <person name="Avakyan M."/>
            <person name="Mardanov A."/>
            <person name="Kadnikov V."/>
            <person name="Ravin N."/>
        </authorList>
    </citation>
    <scope>NUCLEOTIDE SEQUENCE [LARGE SCALE GENOMIC DNA]</scope>
    <source>
        <strain evidence="15 16">DSM 16695</strain>
    </source>
</reference>
<comment type="caution">
    <text evidence="15">The sequence shown here is derived from an EMBL/GenBank/DDBJ whole genome shotgun (WGS) entry which is preliminary data.</text>
</comment>
<feature type="domain" description="K+ potassium transporter integral membrane" evidence="13">
    <location>
        <begin position="19"/>
        <end position="469"/>
    </location>
</feature>
<name>A0A7C9MKZ7_9BACT</name>
<keyword evidence="16" id="KW-1185">Reference proteome</keyword>
<evidence type="ECO:0000313" key="16">
    <source>
        <dbReference type="Proteomes" id="UP000482487"/>
    </source>
</evidence>
<dbReference type="GO" id="GO:0005886">
    <property type="term" value="C:plasma membrane"/>
    <property type="evidence" value="ECO:0007669"/>
    <property type="project" value="UniProtKB-SubCell"/>
</dbReference>
<evidence type="ECO:0000256" key="10">
    <source>
        <dbReference type="ARBA" id="ARBA00023065"/>
    </source>
</evidence>
<keyword evidence="8 12" id="KW-0630">Potassium</keyword>
<evidence type="ECO:0000256" key="7">
    <source>
        <dbReference type="ARBA" id="ARBA00022847"/>
    </source>
</evidence>
<comment type="catalytic activity">
    <reaction evidence="12">
        <text>K(+)(in) + H(+)(in) = K(+)(out) + H(+)(out)</text>
        <dbReference type="Rhea" id="RHEA:28490"/>
        <dbReference type="ChEBI" id="CHEBI:15378"/>
        <dbReference type="ChEBI" id="CHEBI:29103"/>
    </reaction>
</comment>
<accession>A0A7C9MKZ7</accession>
<keyword evidence="10 12" id="KW-0406">Ion transport</keyword>
<feature type="transmembrane region" description="Helical" evidence="12">
    <location>
        <begin position="404"/>
        <end position="424"/>
    </location>
</feature>
<dbReference type="GO" id="GO:0015293">
    <property type="term" value="F:symporter activity"/>
    <property type="evidence" value="ECO:0007669"/>
    <property type="project" value="UniProtKB-UniRule"/>
</dbReference>
<feature type="domain" description="K+ potassium transporter C-terminal" evidence="14">
    <location>
        <begin position="481"/>
        <end position="630"/>
    </location>
</feature>
<keyword evidence="3 12" id="KW-0813">Transport</keyword>
<keyword evidence="7 12" id="KW-0769">Symport</keyword>
<feature type="transmembrane region" description="Helical" evidence="12">
    <location>
        <begin position="218"/>
        <end position="240"/>
    </location>
</feature>
<organism evidence="15 16">
    <name type="scientific">Solidesulfovibrio aerotolerans</name>
    <dbReference type="NCBI Taxonomy" id="295255"/>
    <lineage>
        <taxon>Bacteria</taxon>
        <taxon>Pseudomonadati</taxon>
        <taxon>Thermodesulfobacteriota</taxon>
        <taxon>Desulfovibrionia</taxon>
        <taxon>Desulfovibrionales</taxon>
        <taxon>Desulfovibrionaceae</taxon>
        <taxon>Solidesulfovibrio</taxon>
    </lineage>
</organism>
<evidence type="ECO:0000259" key="13">
    <source>
        <dbReference type="Pfam" id="PF02705"/>
    </source>
</evidence>
<dbReference type="EMBL" id="WVUD01000013">
    <property type="protein sequence ID" value="MYL83353.1"/>
    <property type="molecule type" value="Genomic_DNA"/>
</dbReference>
<feature type="transmembrane region" description="Helical" evidence="12">
    <location>
        <begin position="371"/>
        <end position="392"/>
    </location>
</feature>
<dbReference type="GO" id="GO:0015079">
    <property type="term" value="F:potassium ion transmembrane transporter activity"/>
    <property type="evidence" value="ECO:0007669"/>
    <property type="project" value="UniProtKB-UniRule"/>
</dbReference>
<evidence type="ECO:0000256" key="9">
    <source>
        <dbReference type="ARBA" id="ARBA00022989"/>
    </source>
</evidence>
<dbReference type="Pfam" id="PF02705">
    <property type="entry name" value="K_trans"/>
    <property type="match status" value="1"/>
</dbReference>
<feature type="transmembrane region" description="Helical" evidence="12">
    <location>
        <begin position="145"/>
        <end position="164"/>
    </location>
</feature>
<evidence type="ECO:0000256" key="8">
    <source>
        <dbReference type="ARBA" id="ARBA00022958"/>
    </source>
</evidence>
<dbReference type="InterPro" id="IPR023051">
    <property type="entry name" value="Kup"/>
</dbReference>
<evidence type="ECO:0000256" key="6">
    <source>
        <dbReference type="ARBA" id="ARBA00022692"/>
    </source>
</evidence>
<dbReference type="Pfam" id="PF22776">
    <property type="entry name" value="K_trans_C"/>
    <property type="match status" value="1"/>
</dbReference>
<evidence type="ECO:0000313" key="15">
    <source>
        <dbReference type="EMBL" id="MYL83353.1"/>
    </source>
</evidence>
<evidence type="ECO:0000259" key="14">
    <source>
        <dbReference type="Pfam" id="PF22776"/>
    </source>
</evidence>
<keyword evidence="9 12" id="KW-1133">Transmembrane helix</keyword>
<feature type="transmembrane region" description="Helical" evidence="12">
    <location>
        <begin position="295"/>
        <end position="323"/>
    </location>
</feature>
<dbReference type="RefSeq" id="WP_160960548.1">
    <property type="nucleotide sequence ID" value="NZ_WVUD01000013.1"/>
</dbReference>
<keyword evidence="4 12" id="KW-1003">Cell membrane</keyword>
<evidence type="ECO:0000256" key="1">
    <source>
        <dbReference type="ARBA" id="ARBA00004141"/>
    </source>
</evidence>
<evidence type="ECO:0000256" key="2">
    <source>
        <dbReference type="ARBA" id="ARBA00007019"/>
    </source>
</evidence>
<evidence type="ECO:0000256" key="3">
    <source>
        <dbReference type="ARBA" id="ARBA00022448"/>
    </source>
</evidence>
<sequence length="630" mass="67254">MSHSTGQAKSGFGHTAALSLGALGVVYGDIGTSPLYAIKECFHGMHAIAVNQANVLGVLSLIFWSLTMVITVKYILFITAADNRGEGGIFALIELLPKDVGHQHVRIALAFLGLCGAALLYGDGIITPAISVLSAVEGLTVATDAAAPLVVPITCLILFGLFSVQRRGTAGIGRVFGPIMLVWFSVLAVLGLKQILAAPGVLLAVNPAYAVDFFLVNHLHGVVVLGSVVLCITGGEALYADLGHFGRRPIQYSWLLVVFPSLLLNYFGQGAGLLLDPGTAANPFYSMVPDTMLYPMAALSTAATVIASQALISGVFSLTRQAIQLGVCPRLRIVHTSSAMEGQIYIPEVNFALMWACIGLTIAFGESSRLAAAYGIAVTATMGITSILYFFVARWTWKQPLARVLPPVLIFLAFDLAYFSSNLLKVADGGWFTLLIAALIVMAMATWEDGRKALRQLAVATAVPLRLFLADVATKNPIRVPGTAVFMSLSPQGTPVTLLHHYKHNKIFHQNVVILSITASDVPTVSQEGRLDIQDLGQGFFRIVARYGFMETPNVPDIMAQARAQGIPIDPPADTTFFLGRESLLTTGKAKMAGFRKGLFALMSRNARPATAYFGLPPGRVVELGVQVEL</sequence>
<keyword evidence="5 12" id="KW-0633">Potassium transport</keyword>